<accession>L0P922</accession>
<evidence type="ECO:0008006" key="4">
    <source>
        <dbReference type="Google" id="ProtNLM"/>
    </source>
</evidence>
<name>L0P922_PNEJI</name>
<keyword evidence="1" id="KW-0175">Coiled coil</keyword>
<dbReference type="InParanoid" id="L0P922"/>
<comment type="caution">
    <text evidence="2">The sequence shown here is derived from an EMBL/GenBank/DDBJ whole genome shotgun (WGS) entry which is preliminary data.</text>
</comment>
<dbReference type="AlphaFoldDB" id="L0P922"/>
<dbReference type="InterPro" id="IPR051513">
    <property type="entry name" value="Tectonin_beta-prop"/>
</dbReference>
<sequence length="355" mass="42540">MHKTINIISMRISQERNSASEDLHQIEIKDQRNDNETENRTETCIEYEPYYFFTKKSLNRSKLKKENKYFKDEQNSKNTVIDILYENQRGGSFCGSMMFSSNSLLFFDPSPWTDKNFRSSLVNTSTATCPGPSWRWTWDKWKIDMDGNVDAEGWSYSFSFWSKKWYGTCIWFHSFVRRRKWIRERQWKCTDDPDIIDNDNYFTVNSSYKFARSPTSTSSLNESIISTSKNLKTETDIQDLLKKLKEYRIDRERLNVLENFILSNNQNIILLNDSIKDILDCFIFQESRRQFLTFLIKIIENIQTQNQSISNDLQKTINFIKKEKYKYDFWEDKQETEKSEITNRNLQNISNINNF</sequence>
<feature type="coiled-coil region" evidence="1">
    <location>
        <begin position="230"/>
        <end position="257"/>
    </location>
</feature>
<dbReference type="VEuPathDB" id="FungiDB:PNEJI1_003532"/>
<dbReference type="PANTHER" id="PTHR23250">
    <property type="entry name" value="DYSFERLIN-RELATED"/>
    <property type="match status" value="1"/>
</dbReference>
<dbReference type="Proteomes" id="UP000010422">
    <property type="component" value="Unassembled WGS sequence"/>
</dbReference>
<dbReference type="EMBL" id="CAKM01000012">
    <property type="protein sequence ID" value="CCJ28135.1"/>
    <property type="molecule type" value="Genomic_DNA"/>
</dbReference>
<evidence type="ECO:0000256" key="1">
    <source>
        <dbReference type="SAM" id="Coils"/>
    </source>
</evidence>
<reference evidence="2 3" key="1">
    <citation type="journal article" date="2012" name="MBio">
        <title>De novo assembly of the Pneumocystis jirovecii genome from a single bronchoalveolar lavage fluid specimen from a patient.</title>
        <authorList>
            <person name="Cisse O.H."/>
            <person name="Pagni M."/>
            <person name="Hauser P.M."/>
        </authorList>
    </citation>
    <scope>NUCLEOTIDE SEQUENCE [LARGE SCALE GENOMIC DNA]</scope>
    <source>
        <strain evidence="2 3">SE8</strain>
    </source>
</reference>
<evidence type="ECO:0000313" key="3">
    <source>
        <dbReference type="Proteomes" id="UP000010422"/>
    </source>
</evidence>
<protein>
    <recommendedName>
        <fullName evidence="4">Peroxin/Ferlin domain-containing protein</fullName>
    </recommendedName>
</protein>
<dbReference type="STRING" id="1209962.L0P922"/>
<dbReference type="PANTHER" id="PTHR23250:SF1">
    <property type="entry name" value="TECTONIN BETA-PROPELLER REPEAT-CONTAINING PROTEIN 1"/>
    <property type="match status" value="1"/>
</dbReference>
<gene>
    <name evidence="2" type="ORF">PNEJI1_003532</name>
</gene>
<organism evidence="3">
    <name type="scientific">Pneumocystis jirovecii</name>
    <name type="common">Human pneumocystis pneumonia agent</name>
    <dbReference type="NCBI Taxonomy" id="42068"/>
    <lineage>
        <taxon>Eukaryota</taxon>
        <taxon>Fungi</taxon>
        <taxon>Dikarya</taxon>
        <taxon>Ascomycota</taxon>
        <taxon>Taphrinomycotina</taxon>
        <taxon>Pneumocystomycetes</taxon>
        <taxon>Pneumocystaceae</taxon>
        <taxon>Pneumocystis</taxon>
    </lineage>
</organism>
<evidence type="ECO:0000313" key="2">
    <source>
        <dbReference type="EMBL" id="CCJ28135.1"/>
    </source>
</evidence>
<proteinExistence type="predicted"/>